<evidence type="ECO:0000313" key="2">
    <source>
        <dbReference type="EMBL" id="QNH62652.1"/>
    </source>
</evidence>
<sequence>MMKRLPFLLLAALLLLQFPAARASHFLGGDLTYEALGNNRYKLALTVFRDCSGVSVYTTATFVCRSTGCTTTGTGAITSVAPLLNSTIGTPYCPGAPGGAAPCGAGLPVNTEMARYETIVTLPPAAEWRISVQDNARPDLANINGNTDIYYEATLSNMGNGQTFQNHSPVFATNAVQFVGWNLPTTFSHLAYDTDGDSLVYSLERPLMSCGSPNVYNQFNAGATYISLPTTGAPCVATLPASLTTYSPTFPLPSLAFTGACPVKTAVPSFLFNPAMGSMSFTPVLFTPGNTTMLQAQNKYVVVVKVDEYRRQPGNTYFHIGSVRREMVFVVSDCGSNVNPSLGPVTIGGTSQQASAVIPVTAGRLISLNLSGIDSNPNQVITLTSNAEQMLPNSEFTPSAPSAQPTAQLNWLPPTTLRPGLYYCTVSTTDNACPIKGVTQQTLTFRVTNTTLATSTAKAVTTLAAVPTPFSGQVSFQLAQAGVQTVTIFDRLGRQVATLRSSAAGEVKWQPAASVAPGLYLARTADGRQVARLLRSDTE</sequence>
<evidence type="ECO:0000313" key="3">
    <source>
        <dbReference type="Proteomes" id="UP000515489"/>
    </source>
</evidence>
<proteinExistence type="predicted"/>
<feature type="chain" id="PRO_5028819606" description="T9SS type A sorting domain-containing protein" evidence="1">
    <location>
        <begin position="24"/>
        <end position="539"/>
    </location>
</feature>
<reference evidence="2 3" key="1">
    <citation type="submission" date="2020-08" db="EMBL/GenBank/DDBJ databases">
        <title>Hymenobacter sp. S2-20-2 genome sequencing.</title>
        <authorList>
            <person name="Jin L."/>
        </authorList>
    </citation>
    <scope>NUCLEOTIDE SEQUENCE [LARGE SCALE GENOMIC DNA]</scope>
    <source>
        <strain evidence="2 3">S2-20-2</strain>
    </source>
</reference>
<accession>A0A7G7W8F9</accession>
<name>A0A7G7W8F9_9BACT</name>
<feature type="signal peptide" evidence="1">
    <location>
        <begin position="1"/>
        <end position="23"/>
    </location>
</feature>
<dbReference type="RefSeq" id="WP_185888558.1">
    <property type="nucleotide sequence ID" value="NZ_CP060202.1"/>
</dbReference>
<keyword evidence="1" id="KW-0732">Signal</keyword>
<organism evidence="2 3">
    <name type="scientific">Hymenobacter sediminicola</name>
    <dbReference type="NCBI Taxonomy" id="2761579"/>
    <lineage>
        <taxon>Bacteria</taxon>
        <taxon>Pseudomonadati</taxon>
        <taxon>Bacteroidota</taxon>
        <taxon>Cytophagia</taxon>
        <taxon>Cytophagales</taxon>
        <taxon>Hymenobacteraceae</taxon>
        <taxon>Hymenobacter</taxon>
    </lineage>
</organism>
<evidence type="ECO:0008006" key="4">
    <source>
        <dbReference type="Google" id="ProtNLM"/>
    </source>
</evidence>
<dbReference type="Proteomes" id="UP000515489">
    <property type="component" value="Chromosome"/>
</dbReference>
<dbReference type="EMBL" id="CP060202">
    <property type="protein sequence ID" value="QNH62652.1"/>
    <property type="molecule type" value="Genomic_DNA"/>
</dbReference>
<dbReference type="AlphaFoldDB" id="A0A7G7W8F9"/>
<evidence type="ECO:0000256" key="1">
    <source>
        <dbReference type="SAM" id="SignalP"/>
    </source>
</evidence>
<protein>
    <recommendedName>
        <fullName evidence="4">T9SS type A sorting domain-containing protein</fullName>
    </recommendedName>
</protein>
<gene>
    <name evidence="2" type="ORF">H4317_02160</name>
</gene>
<dbReference type="KEGG" id="hsk:H4317_02160"/>
<keyword evidence="3" id="KW-1185">Reference proteome</keyword>